<feature type="region of interest" description="Disordered" evidence="1">
    <location>
        <begin position="71"/>
        <end position="92"/>
    </location>
</feature>
<organism evidence="2 3">
    <name type="scientific">Xenotaenia resolanae</name>
    <dbReference type="NCBI Taxonomy" id="208358"/>
    <lineage>
        <taxon>Eukaryota</taxon>
        <taxon>Metazoa</taxon>
        <taxon>Chordata</taxon>
        <taxon>Craniata</taxon>
        <taxon>Vertebrata</taxon>
        <taxon>Euteleostomi</taxon>
        <taxon>Actinopterygii</taxon>
        <taxon>Neopterygii</taxon>
        <taxon>Teleostei</taxon>
        <taxon>Neoteleostei</taxon>
        <taxon>Acanthomorphata</taxon>
        <taxon>Ovalentaria</taxon>
        <taxon>Atherinomorphae</taxon>
        <taxon>Cyprinodontiformes</taxon>
        <taxon>Goodeidae</taxon>
        <taxon>Xenotaenia</taxon>
    </lineage>
</organism>
<evidence type="ECO:0000256" key="1">
    <source>
        <dbReference type="SAM" id="MobiDB-lite"/>
    </source>
</evidence>
<gene>
    <name evidence="2" type="ORF">XENORESO_011073</name>
</gene>
<comment type="caution">
    <text evidence="2">The sequence shown here is derived from an EMBL/GenBank/DDBJ whole genome shotgun (WGS) entry which is preliminary data.</text>
</comment>
<sequence length="109" mass="12206">LTEDLPVDSYRTQAKCGIIKSSIVFTSKANTVDTEEIWNTLWPAGLDRPFVPALPSYRCHGDDVILQHRQDPAQPWLDGKGETGELKTQLQTPPPFSHTACLFDRAKRA</sequence>
<accession>A0ABV0WH95</accession>
<protein>
    <submittedName>
        <fullName evidence="2">Uncharacterized protein</fullName>
    </submittedName>
</protein>
<name>A0ABV0WH95_9TELE</name>
<evidence type="ECO:0000313" key="3">
    <source>
        <dbReference type="Proteomes" id="UP001444071"/>
    </source>
</evidence>
<feature type="non-terminal residue" evidence="2">
    <location>
        <position position="1"/>
    </location>
</feature>
<reference evidence="2 3" key="1">
    <citation type="submission" date="2021-06" db="EMBL/GenBank/DDBJ databases">
        <authorList>
            <person name="Palmer J.M."/>
        </authorList>
    </citation>
    <scope>NUCLEOTIDE SEQUENCE [LARGE SCALE GENOMIC DNA]</scope>
    <source>
        <strain evidence="2 3">XR_2019</strain>
        <tissue evidence="2">Muscle</tissue>
    </source>
</reference>
<keyword evidence="3" id="KW-1185">Reference proteome</keyword>
<proteinExistence type="predicted"/>
<dbReference type="Proteomes" id="UP001444071">
    <property type="component" value="Unassembled WGS sequence"/>
</dbReference>
<dbReference type="EMBL" id="JAHRIM010043455">
    <property type="protein sequence ID" value="MEQ2267832.1"/>
    <property type="molecule type" value="Genomic_DNA"/>
</dbReference>
<evidence type="ECO:0000313" key="2">
    <source>
        <dbReference type="EMBL" id="MEQ2267832.1"/>
    </source>
</evidence>